<organism evidence="2">
    <name type="scientific">Darwinula stevensoni</name>
    <dbReference type="NCBI Taxonomy" id="69355"/>
    <lineage>
        <taxon>Eukaryota</taxon>
        <taxon>Metazoa</taxon>
        <taxon>Ecdysozoa</taxon>
        <taxon>Arthropoda</taxon>
        <taxon>Crustacea</taxon>
        <taxon>Oligostraca</taxon>
        <taxon>Ostracoda</taxon>
        <taxon>Podocopa</taxon>
        <taxon>Podocopida</taxon>
        <taxon>Darwinulocopina</taxon>
        <taxon>Darwinuloidea</taxon>
        <taxon>Darwinulidae</taxon>
        <taxon>Darwinula</taxon>
    </lineage>
</organism>
<feature type="region of interest" description="Disordered" evidence="1">
    <location>
        <begin position="1"/>
        <end position="90"/>
    </location>
</feature>
<sequence>MASGSSGPRTGFAFPSLSGRGFPPHANPSTASRCPRSPTGTRTRRNASGSAGIQETRAGWSAGRASRSRDLRRGPAGPMDGGRESGRRGA</sequence>
<protein>
    <submittedName>
        <fullName evidence="2">Uncharacterized protein</fullName>
    </submittedName>
</protein>
<gene>
    <name evidence="2" type="ORF">DSTB1V02_LOCUS15212</name>
</gene>
<name>A0A7R9AJZ9_9CRUS</name>
<dbReference type="Proteomes" id="UP000677054">
    <property type="component" value="Unassembled WGS sequence"/>
</dbReference>
<proteinExistence type="predicted"/>
<feature type="compositionally biased region" description="Basic and acidic residues" evidence="1">
    <location>
        <begin position="81"/>
        <end position="90"/>
    </location>
</feature>
<keyword evidence="3" id="KW-1185">Reference proteome</keyword>
<evidence type="ECO:0000313" key="3">
    <source>
        <dbReference type="Proteomes" id="UP000677054"/>
    </source>
</evidence>
<accession>A0A7R9AJZ9</accession>
<dbReference type="EMBL" id="CAJPEV010028368">
    <property type="protein sequence ID" value="CAG0908924.1"/>
    <property type="molecule type" value="Genomic_DNA"/>
</dbReference>
<feature type="compositionally biased region" description="Polar residues" evidence="1">
    <location>
        <begin position="27"/>
        <end position="53"/>
    </location>
</feature>
<dbReference type="AlphaFoldDB" id="A0A7R9AJZ9"/>
<evidence type="ECO:0000256" key="1">
    <source>
        <dbReference type="SAM" id="MobiDB-lite"/>
    </source>
</evidence>
<dbReference type="EMBL" id="LR927886">
    <property type="protein sequence ID" value="CAD7255467.1"/>
    <property type="molecule type" value="Genomic_DNA"/>
</dbReference>
<reference evidence="2" key="1">
    <citation type="submission" date="2020-11" db="EMBL/GenBank/DDBJ databases">
        <authorList>
            <person name="Tran Van P."/>
        </authorList>
    </citation>
    <scope>NUCLEOTIDE SEQUENCE</scope>
</reference>
<evidence type="ECO:0000313" key="2">
    <source>
        <dbReference type="EMBL" id="CAD7255467.1"/>
    </source>
</evidence>